<dbReference type="Pfam" id="PF00271">
    <property type="entry name" value="Helicase_C"/>
    <property type="match status" value="1"/>
</dbReference>
<dbReference type="PROSITE" id="PS51194">
    <property type="entry name" value="HELICASE_CTER"/>
    <property type="match status" value="1"/>
</dbReference>
<evidence type="ECO:0000256" key="2">
    <source>
        <dbReference type="SAM" id="Coils"/>
    </source>
</evidence>
<keyword evidence="1 5" id="KW-0067">ATP-binding</keyword>
<feature type="coiled-coil region" evidence="2">
    <location>
        <begin position="408"/>
        <end position="438"/>
    </location>
</feature>
<evidence type="ECO:0000259" key="3">
    <source>
        <dbReference type="PROSITE" id="PS51192"/>
    </source>
</evidence>
<dbReference type="SMART" id="SM00490">
    <property type="entry name" value="HELICc"/>
    <property type="match status" value="1"/>
</dbReference>
<evidence type="ECO:0000259" key="4">
    <source>
        <dbReference type="PROSITE" id="PS51194"/>
    </source>
</evidence>
<reference evidence="5 6" key="1">
    <citation type="submission" date="2016-03" db="EMBL/GenBank/DDBJ databases">
        <title>How can Kluyveromyces marxianus grow so fast - potential evolutionary course in Saccharomyces Complex revealed by comparative genomics.</title>
        <authorList>
            <person name="Mo W."/>
            <person name="Lu W."/>
            <person name="Yang X."/>
            <person name="Qi J."/>
            <person name="Lv H."/>
        </authorList>
    </citation>
    <scope>NUCLEOTIDE SEQUENCE [LARGE SCALE GENOMIC DNA]</scope>
    <source>
        <strain evidence="5 6">FIM1</strain>
    </source>
</reference>
<dbReference type="InterPro" id="IPR014001">
    <property type="entry name" value="Helicase_ATP-bd"/>
</dbReference>
<dbReference type="CDD" id="cd18799">
    <property type="entry name" value="SF2_C_EcoAI-like"/>
    <property type="match status" value="1"/>
</dbReference>
<dbReference type="PROSITE" id="PS51192">
    <property type="entry name" value="HELICASE_ATP_BIND_1"/>
    <property type="match status" value="1"/>
</dbReference>
<dbReference type="CDD" id="cd18032">
    <property type="entry name" value="DEXHc_RE_I_III_res"/>
    <property type="match status" value="1"/>
</dbReference>
<keyword evidence="1 5" id="KW-0547">Nucleotide-binding</keyword>
<keyword evidence="1 5" id="KW-0347">Helicase</keyword>
<dbReference type="EMBL" id="CP015059">
    <property type="protein sequence ID" value="QGN17454.1"/>
    <property type="molecule type" value="Genomic_DNA"/>
</dbReference>
<dbReference type="GO" id="GO:0004386">
    <property type="term" value="F:helicase activity"/>
    <property type="evidence" value="ECO:0007669"/>
    <property type="project" value="UniProtKB-KW"/>
</dbReference>
<dbReference type="InterPro" id="IPR027417">
    <property type="entry name" value="P-loop_NTPase"/>
</dbReference>
<dbReference type="InterPro" id="IPR006935">
    <property type="entry name" value="Helicase/UvrB_N"/>
</dbReference>
<keyword evidence="1 5" id="KW-0378">Hydrolase</keyword>
<dbReference type="SUPFAM" id="SSF52540">
    <property type="entry name" value="P-loop containing nucleoside triphosphate hydrolases"/>
    <property type="match status" value="1"/>
</dbReference>
<dbReference type="PANTHER" id="PTHR47396">
    <property type="entry name" value="TYPE I RESTRICTION ENZYME ECOKI R PROTEIN"/>
    <property type="match status" value="1"/>
</dbReference>
<dbReference type="SMART" id="SM00487">
    <property type="entry name" value="DEXDc"/>
    <property type="match status" value="1"/>
</dbReference>
<sequence length="668" mass="76025">MRMLWTTKFSHGLSRAVLGCCRYSSVPVLRDYQQECIDQCVDAVTRQGKKRIGVSLATGGGKTVIFSNLLDRFRGLEGGNASRTALILVHRRELAMQAASTISKFMPDLKVHMEMGKMRANLEDADVVIGSVLTMVRRLEAYPRDSIDLIVIDEAHHAVADSYLKILAHFNADTADTKVPVIGFSATFERADKRALSAVMDEIIYHKGILEMIDDNWLCEGKFTTVDIGADLSKVKSVNSDFQLEGLSKVMNTEEINKLVLQTYLHKRKIHDLKSTLLFAVDVAHCKALFETFQNAGIDAQYVTGKTRTSERDAIVSDFKSGKISVLINCGIFTEGTDIPNVDCILLCRPTKSRSLLVQMIGRGLRKHHSKEHCQIIDFVSSSKVGVVSVPTLMGVDGYDDNLDESTMEEINKMKEELEAKQLALDMEKQRKDDEERRLRDRYDKHLLETDTIELTLTNFENFKSFCESMMEEDYSKLPPSVKEAKLFSQSKFPWVLVSKNSWCFPLLTGRHIRVEKETTETKENIYKAKFYRRIYPDKTSGVAYAPYHVVDIFSSPDLMQVLNTVESFVSKISSSSSRAFTKFPQWRKEQATIKQKNIVKRYFENVIKDDDKYDAMKPFVDVYVDNMTKGEASSLLFATKLAPKYPIKRILKLLSWRNSEQKQRKIG</sequence>
<feature type="domain" description="Helicase ATP-binding" evidence="3">
    <location>
        <begin position="43"/>
        <end position="206"/>
    </location>
</feature>
<name>A0ABX6F0E1_KLUMA</name>
<protein>
    <submittedName>
        <fullName evidence="5">ATP-dependent helicase IRC3</fullName>
    </submittedName>
</protein>
<proteinExistence type="predicted"/>
<dbReference type="Gene3D" id="3.40.50.300">
    <property type="entry name" value="P-loop containing nucleotide triphosphate hydrolases"/>
    <property type="match status" value="2"/>
</dbReference>
<accession>A0ABX6F0E1</accession>
<dbReference type="InterPro" id="IPR001650">
    <property type="entry name" value="Helicase_C-like"/>
</dbReference>
<feature type="domain" description="Helicase C-terminal" evidence="4">
    <location>
        <begin position="259"/>
        <end position="435"/>
    </location>
</feature>
<dbReference type="PANTHER" id="PTHR47396:SF1">
    <property type="entry name" value="ATP-DEPENDENT HELICASE IRC3-RELATED"/>
    <property type="match status" value="1"/>
</dbReference>
<evidence type="ECO:0000256" key="1">
    <source>
        <dbReference type="ARBA" id="ARBA00022806"/>
    </source>
</evidence>
<evidence type="ECO:0000313" key="6">
    <source>
        <dbReference type="Proteomes" id="UP000422736"/>
    </source>
</evidence>
<gene>
    <name evidence="5" type="primary">IRC3</name>
    <name evidence="5" type="ORF">FIM1_4188</name>
</gene>
<organism evidence="5 6">
    <name type="scientific">Kluyveromyces marxianus</name>
    <name type="common">Yeast</name>
    <name type="synonym">Candida kefyr</name>
    <dbReference type="NCBI Taxonomy" id="4911"/>
    <lineage>
        <taxon>Eukaryota</taxon>
        <taxon>Fungi</taxon>
        <taxon>Dikarya</taxon>
        <taxon>Ascomycota</taxon>
        <taxon>Saccharomycotina</taxon>
        <taxon>Saccharomycetes</taxon>
        <taxon>Saccharomycetales</taxon>
        <taxon>Saccharomycetaceae</taxon>
        <taxon>Kluyveromyces</taxon>
    </lineage>
</organism>
<dbReference type="Pfam" id="PF04851">
    <property type="entry name" value="ResIII"/>
    <property type="match status" value="1"/>
</dbReference>
<keyword evidence="2" id="KW-0175">Coiled coil</keyword>
<dbReference type="Proteomes" id="UP000422736">
    <property type="component" value="Chromosome 6"/>
</dbReference>
<evidence type="ECO:0000313" key="5">
    <source>
        <dbReference type="EMBL" id="QGN17454.1"/>
    </source>
</evidence>
<reference evidence="5 6" key="2">
    <citation type="submission" date="2019-11" db="EMBL/GenBank/DDBJ databases">
        <authorList>
            <person name="Lu H."/>
        </authorList>
    </citation>
    <scope>NUCLEOTIDE SEQUENCE [LARGE SCALE GENOMIC DNA]</scope>
    <source>
        <strain evidence="5 6">FIM1</strain>
    </source>
</reference>
<keyword evidence="6" id="KW-1185">Reference proteome</keyword>
<dbReference type="InterPro" id="IPR050742">
    <property type="entry name" value="Helicase_Restrict-Modif_Enz"/>
</dbReference>